<organism evidence="1 2">
    <name type="scientific">Melastoma candidum</name>
    <dbReference type="NCBI Taxonomy" id="119954"/>
    <lineage>
        <taxon>Eukaryota</taxon>
        <taxon>Viridiplantae</taxon>
        <taxon>Streptophyta</taxon>
        <taxon>Embryophyta</taxon>
        <taxon>Tracheophyta</taxon>
        <taxon>Spermatophyta</taxon>
        <taxon>Magnoliopsida</taxon>
        <taxon>eudicotyledons</taxon>
        <taxon>Gunneridae</taxon>
        <taxon>Pentapetalae</taxon>
        <taxon>rosids</taxon>
        <taxon>malvids</taxon>
        <taxon>Myrtales</taxon>
        <taxon>Melastomataceae</taxon>
        <taxon>Melastomatoideae</taxon>
        <taxon>Melastomateae</taxon>
        <taxon>Melastoma</taxon>
    </lineage>
</organism>
<name>A0ACB9M835_9MYRT</name>
<dbReference type="EMBL" id="CM042889">
    <property type="protein sequence ID" value="KAI4319905.1"/>
    <property type="molecule type" value="Genomic_DNA"/>
</dbReference>
<accession>A0ACB9M835</accession>
<protein>
    <submittedName>
        <fullName evidence="1">Uncharacterized protein</fullName>
    </submittedName>
</protein>
<reference evidence="2" key="1">
    <citation type="journal article" date="2023" name="Front. Plant Sci.">
        <title>Chromosomal-level genome assembly of Melastoma candidum provides insights into trichome evolution.</title>
        <authorList>
            <person name="Zhong Y."/>
            <person name="Wu W."/>
            <person name="Sun C."/>
            <person name="Zou P."/>
            <person name="Liu Y."/>
            <person name="Dai S."/>
            <person name="Zhou R."/>
        </authorList>
    </citation>
    <scope>NUCLEOTIDE SEQUENCE [LARGE SCALE GENOMIC DNA]</scope>
</reference>
<keyword evidence="2" id="KW-1185">Reference proteome</keyword>
<gene>
    <name evidence="1" type="ORF">MLD38_033446</name>
</gene>
<dbReference type="Proteomes" id="UP001057402">
    <property type="component" value="Chromosome 10"/>
</dbReference>
<sequence length="117" mass="12853">MSSALRKTLVAVLFAAIFIGSVRGDFEQWCVADPQTPDDDLLAALDWACGQGGANCSMIQVNQPCYLPNSPKDHASFAFNSYYQKFKHQGGSCNFRSAAMVTDLDPSHGSCRYDYFP</sequence>
<evidence type="ECO:0000313" key="2">
    <source>
        <dbReference type="Proteomes" id="UP001057402"/>
    </source>
</evidence>
<proteinExistence type="predicted"/>
<comment type="caution">
    <text evidence="1">The sequence shown here is derived from an EMBL/GenBank/DDBJ whole genome shotgun (WGS) entry which is preliminary data.</text>
</comment>
<evidence type="ECO:0000313" key="1">
    <source>
        <dbReference type="EMBL" id="KAI4319905.1"/>
    </source>
</evidence>